<proteinExistence type="predicted"/>
<sequence length="174" mass="19353">MSFYDLGPRSKSTVSKIFLRHPKSMPNHRNIICTRSMVNPERCACPLSAQKTPDWDAYAQGPPKLGRRGASETLSLPAPTLAQELEQTVSSSMTCGDIIDLLTRHGSKNLTALFVPAYCSRYPVSTGGFGDVYRSHLLDGRKVAIKIVRVFESGEPGKYQKWAARELYAWSKCQ</sequence>
<protein>
    <recommendedName>
        <fullName evidence="3">Protein kinase domain-containing protein</fullName>
    </recommendedName>
</protein>
<dbReference type="Proteomes" id="UP000663853">
    <property type="component" value="Unassembled WGS sequence"/>
</dbReference>
<evidence type="ECO:0008006" key="3">
    <source>
        <dbReference type="Google" id="ProtNLM"/>
    </source>
</evidence>
<dbReference type="SUPFAM" id="SSF56112">
    <property type="entry name" value="Protein kinase-like (PK-like)"/>
    <property type="match status" value="1"/>
</dbReference>
<gene>
    <name evidence="1" type="ORF">RDB_LOCUS73083</name>
</gene>
<dbReference type="InterPro" id="IPR011009">
    <property type="entry name" value="Kinase-like_dom_sf"/>
</dbReference>
<evidence type="ECO:0000313" key="1">
    <source>
        <dbReference type="EMBL" id="CAE6469810.1"/>
    </source>
</evidence>
<evidence type="ECO:0000313" key="2">
    <source>
        <dbReference type="Proteomes" id="UP000663853"/>
    </source>
</evidence>
<dbReference type="AlphaFoldDB" id="A0A8H3BYS3"/>
<name>A0A8H3BYS3_9AGAM</name>
<comment type="caution">
    <text evidence="1">The sequence shown here is derived from an EMBL/GenBank/DDBJ whole genome shotgun (WGS) entry which is preliminary data.</text>
</comment>
<dbReference type="EMBL" id="CAJMXA010001790">
    <property type="protein sequence ID" value="CAE6469810.1"/>
    <property type="molecule type" value="Genomic_DNA"/>
</dbReference>
<feature type="non-terminal residue" evidence="1">
    <location>
        <position position="1"/>
    </location>
</feature>
<reference evidence="1" key="1">
    <citation type="submission" date="2021-01" db="EMBL/GenBank/DDBJ databases">
        <authorList>
            <person name="Kaushik A."/>
        </authorList>
    </citation>
    <scope>NUCLEOTIDE SEQUENCE</scope>
    <source>
        <strain evidence="1">AG6-10EEA</strain>
    </source>
</reference>
<organism evidence="1 2">
    <name type="scientific">Rhizoctonia solani</name>
    <dbReference type="NCBI Taxonomy" id="456999"/>
    <lineage>
        <taxon>Eukaryota</taxon>
        <taxon>Fungi</taxon>
        <taxon>Dikarya</taxon>
        <taxon>Basidiomycota</taxon>
        <taxon>Agaricomycotina</taxon>
        <taxon>Agaricomycetes</taxon>
        <taxon>Cantharellales</taxon>
        <taxon>Ceratobasidiaceae</taxon>
        <taxon>Rhizoctonia</taxon>
    </lineage>
</organism>
<accession>A0A8H3BYS3</accession>